<dbReference type="InterPro" id="IPR023465">
    <property type="entry name" value="Riboflavin_kinase_dom_sf"/>
</dbReference>
<dbReference type="Pfam" id="PF06574">
    <property type="entry name" value="FAD_syn"/>
    <property type="match status" value="1"/>
</dbReference>
<comment type="similarity">
    <text evidence="15">Belongs to the ribF family.</text>
</comment>
<dbReference type="InterPro" id="IPR015865">
    <property type="entry name" value="Riboflavin_kinase_bac/euk"/>
</dbReference>
<dbReference type="Proteomes" id="UP001212263">
    <property type="component" value="Unassembled WGS sequence"/>
</dbReference>
<evidence type="ECO:0000256" key="13">
    <source>
        <dbReference type="ARBA" id="ARBA00047880"/>
    </source>
</evidence>
<dbReference type="RefSeq" id="WP_229098358.1">
    <property type="nucleotide sequence ID" value="NZ_BAABYK010000001.1"/>
</dbReference>
<organism evidence="18 19">
    <name type="scientific">Odoribacter splanchnicus</name>
    <dbReference type="NCBI Taxonomy" id="28118"/>
    <lineage>
        <taxon>Bacteria</taxon>
        <taxon>Pseudomonadati</taxon>
        <taxon>Bacteroidota</taxon>
        <taxon>Bacteroidia</taxon>
        <taxon>Bacteroidales</taxon>
        <taxon>Odoribacteraceae</taxon>
        <taxon>Odoribacter</taxon>
    </lineage>
</organism>
<keyword evidence="5 15" id="KW-0288">FMN</keyword>
<dbReference type="GO" id="GO:0009398">
    <property type="term" value="P:FMN biosynthetic process"/>
    <property type="evidence" value="ECO:0007669"/>
    <property type="project" value="UniProtKB-UniRule"/>
</dbReference>
<comment type="pathway">
    <text evidence="3 15">Cofactor biosynthesis; FMN biosynthesis; FMN from riboflavin (ATP route): step 1/1.</text>
</comment>
<dbReference type="EC" id="2.7.1.26" evidence="15"/>
<keyword evidence="8 15" id="KW-0547">Nucleotide-binding</keyword>
<dbReference type="NCBIfam" id="NF004162">
    <property type="entry name" value="PRK05627.1-5"/>
    <property type="match status" value="1"/>
</dbReference>
<dbReference type="PANTHER" id="PTHR22749">
    <property type="entry name" value="RIBOFLAVIN KINASE/FMN ADENYLYLTRANSFERASE"/>
    <property type="match status" value="1"/>
</dbReference>
<dbReference type="SUPFAM" id="SSF52374">
    <property type="entry name" value="Nucleotidylyl transferase"/>
    <property type="match status" value="1"/>
</dbReference>
<name>A0AAW6FER6_9BACT</name>
<dbReference type="GO" id="GO:0009231">
    <property type="term" value="P:riboflavin biosynthetic process"/>
    <property type="evidence" value="ECO:0007669"/>
    <property type="project" value="InterPro"/>
</dbReference>
<dbReference type="Gene3D" id="2.40.30.30">
    <property type="entry name" value="Riboflavin kinase-like"/>
    <property type="match status" value="1"/>
</dbReference>
<reference evidence="18" key="2">
    <citation type="submission" date="2023-01" db="EMBL/GenBank/DDBJ databases">
        <title>Human gut microbiome strain richness.</title>
        <authorList>
            <person name="Chen-Liaw A."/>
        </authorList>
    </citation>
    <scope>NUCLEOTIDE SEQUENCE</scope>
    <source>
        <strain evidence="18">RTP21484st1_B7_RTP21484_190118</strain>
    </source>
</reference>
<dbReference type="EC" id="2.7.7.2" evidence="15"/>
<dbReference type="SUPFAM" id="SSF82114">
    <property type="entry name" value="Riboflavin kinase-like"/>
    <property type="match status" value="1"/>
</dbReference>
<sequence length="322" mass="36633">MTALFTFHFSLFEMQIHYGTENLQIVNPVVTIGSFDGVHKGHVQVIESLKRVARNLKGETVIISFEPHPREVLYPMEKRPGILTTLEEKAAILATYGVEHLVVLQFTRSLAELEYADFVRHILVDKIGLKGLVVGYDHRFGKNREGTFEKLKELADRYHFYLEQEEVYEENQINISSTKIRNALQIGDIDRVNEFLGYTYSVSGKVVAGDKIGRSMGFPTANIRLNDDRKLLPAAGVYAVKVKVEGQEYRGMLNIGVRPTVSCSGVVRIEVNIFDFDADIYGKEIRLLLIARIRGERKFNGIDELSEQLKKDRQEVSVLLQQ</sequence>
<dbReference type="GO" id="GO:0003919">
    <property type="term" value="F:FMN adenylyltransferase activity"/>
    <property type="evidence" value="ECO:0007669"/>
    <property type="project" value="UniProtKB-UniRule"/>
</dbReference>
<evidence type="ECO:0000256" key="8">
    <source>
        <dbReference type="ARBA" id="ARBA00022741"/>
    </source>
</evidence>
<dbReference type="SMART" id="SM00904">
    <property type="entry name" value="Flavokinase"/>
    <property type="match status" value="1"/>
</dbReference>
<evidence type="ECO:0000256" key="3">
    <source>
        <dbReference type="ARBA" id="ARBA00005201"/>
    </source>
</evidence>
<dbReference type="Gene3D" id="3.40.50.620">
    <property type="entry name" value="HUPs"/>
    <property type="match status" value="1"/>
</dbReference>
<dbReference type="InterPro" id="IPR015864">
    <property type="entry name" value="FAD_synthase"/>
</dbReference>
<dbReference type="Pfam" id="PF01687">
    <property type="entry name" value="Flavokinase"/>
    <property type="match status" value="1"/>
</dbReference>
<dbReference type="GO" id="GO:0005524">
    <property type="term" value="F:ATP binding"/>
    <property type="evidence" value="ECO:0007669"/>
    <property type="project" value="UniProtKB-UniRule"/>
</dbReference>
<comment type="catalytic activity">
    <reaction evidence="14 15">
        <text>FMN + ATP + H(+) = FAD + diphosphate</text>
        <dbReference type="Rhea" id="RHEA:17237"/>
        <dbReference type="ChEBI" id="CHEBI:15378"/>
        <dbReference type="ChEBI" id="CHEBI:30616"/>
        <dbReference type="ChEBI" id="CHEBI:33019"/>
        <dbReference type="ChEBI" id="CHEBI:57692"/>
        <dbReference type="ChEBI" id="CHEBI:58210"/>
        <dbReference type="EC" id="2.7.7.2"/>
    </reaction>
</comment>
<keyword evidence="12" id="KW-0511">Multifunctional enzyme</keyword>
<evidence type="ECO:0000259" key="16">
    <source>
        <dbReference type="SMART" id="SM00904"/>
    </source>
</evidence>
<dbReference type="EMBL" id="JAQMRD010000004">
    <property type="protein sequence ID" value="MDB9222251.1"/>
    <property type="molecule type" value="Genomic_DNA"/>
</dbReference>
<evidence type="ECO:0000256" key="11">
    <source>
        <dbReference type="ARBA" id="ARBA00022840"/>
    </source>
</evidence>
<dbReference type="InterPro" id="IPR004821">
    <property type="entry name" value="Cyt_trans-like"/>
</dbReference>
<feature type="domain" description="Riboflavin kinase" evidence="16">
    <location>
        <begin position="195"/>
        <end position="321"/>
    </location>
</feature>
<dbReference type="AlphaFoldDB" id="A0AAW6FER6"/>
<evidence type="ECO:0000256" key="7">
    <source>
        <dbReference type="ARBA" id="ARBA00022695"/>
    </source>
</evidence>
<dbReference type="NCBIfam" id="NF004160">
    <property type="entry name" value="PRK05627.1-3"/>
    <property type="match status" value="1"/>
</dbReference>
<accession>A0AAW6FER6</accession>
<gene>
    <name evidence="17" type="ORF">L0P03_16915</name>
    <name evidence="18" type="ORF">PN645_04425</name>
</gene>
<evidence type="ECO:0000256" key="6">
    <source>
        <dbReference type="ARBA" id="ARBA00022679"/>
    </source>
</evidence>
<evidence type="ECO:0000313" key="19">
    <source>
        <dbReference type="Proteomes" id="UP001212263"/>
    </source>
</evidence>
<reference evidence="17" key="1">
    <citation type="submission" date="2022-01" db="EMBL/GenBank/DDBJ databases">
        <title>Collection of gut derived symbiotic bacterial strains cultured from healthy donors.</title>
        <authorList>
            <person name="Lin H."/>
            <person name="Kohout C."/>
            <person name="Waligurski E."/>
            <person name="Pamer E.G."/>
        </authorList>
    </citation>
    <scope>NUCLEOTIDE SEQUENCE</scope>
    <source>
        <strain evidence="17">DFI.1.149</strain>
    </source>
</reference>
<dbReference type="InterPro" id="IPR014729">
    <property type="entry name" value="Rossmann-like_a/b/a_fold"/>
</dbReference>
<comment type="catalytic activity">
    <reaction evidence="13 15">
        <text>riboflavin + ATP = FMN + ADP + H(+)</text>
        <dbReference type="Rhea" id="RHEA:14357"/>
        <dbReference type="ChEBI" id="CHEBI:15378"/>
        <dbReference type="ChEBI" id="CHEBI:30616"/>
        <dbReference type="ChEBI" id="CHEBI:57986"/>
        <dbReference type="ChEBI" id="CHEBI:58210"/>
        <dbReference type="ChEBI" id="CHEBI:456216"/>
        <dbReference type="EC" id="2.7.1.26"/>
    </reaction>
</comment>
<comment type="function">
    <text evidence="1">Catalyzes the phosphorylation of riboflavin to FMN followed by the adenylation of FMN to FAD.</text>
</comment>
<dbReference type="NCBIfam" id="TIGR00125">
    <property type="entry name" value="cyt_tran_rel"/>
    <property type="match status" value="1"/>
</dbReference>
<dbReference type="Proteomes" id="UP001199750">
    <property type="component" value="Unassembled WGS sequence"/>
</dbReference>
<evidence type="ECO:0000256" key="5">
    <source>
        <dbReference type="ARBA" id="ARBA00022643"/>
    </source>
</evidence>
<keyword evidence="10 15" id="KW-0274">FAD</keyword>
<evidence type="ECO:0000256" key="2">
    <source>
        <dbReference type="ARBA" id="ARBA00004726"/>
    </source>
</evidence>
<dbReference type="CDD" id="cd02064">
    <property type="entry name" value="FAD_synthetase_N"/>
    <property type="match status" value="1"/>
</dbReference>
<evidence type="ECO:0000256" key="1">
    <source>
        <dbReference type="ARBA" id="ARBA00002121"/>
    </source>
</evidence>
<evidence type="ECO:0000256" key="14">
    <source>
        <dbReference type="ARBA" id="ARBA00049494"/>
    </source>
</evidence>
<keyword evidence="9 15" id="KW-0418">Kinase</keyword>
<proteinExistence type="inferred from homology"/>
<dbReference type="PIRSF" id="PIRSF004491">
    <property type="entry name" value="FAD_Synth"/>
    <property type="match status" value="1"/>
</dbReference>
<evidence type="ECO:0000256" key="12">
    <source>
        <dbReference type="ARBA" id="ARBA00023268"/>
    </source>
</evidence>
<protein>
    <recommendedName>
        <fullName evidence="15">Riboflavin biosynthesis protein</fullName>
    </recommendedName>
    <domain>
        <recommendedName>
            <fullName evidence="15">Riboflavin kinase</fullName>
            <ecNumber evidence="15">2.7.1.26</ecNumber>
        </recommendedName>
        <alternativeName>
            <fullName evidence="15">Flavokinase</fullName>
        </alternativeName>
    </domain>
    <domain>
        <recommendedName>
            <fullName evidence="15">FMN adenylyltransferase</fullName>
            <ecNumber evidence="15">2.7.7.2</ecNumber>
        </recommendedName>
        <alternativeName>
            <fullName evidence="15">FAD pyrophosphorylase</fullName>
        </alternativeName>
        <alternativeName>
            <fullName evidence="15">FAD synthase</fullName>
        </alternativeName>
    </domain>
</protein>
<evidence type="ECO:0000256" key="9">
    <source>
        <dbReference type="ARBA" id="ARBA00022777"/>
    </source>
</evidence>
<dbReference type="GO" id="GO:0008531">
    <property type="term" value="F:riboflavin kinase activity"/>
    <property type="evidence" value="ECO:0007669"/>
    <property type="project" value="UniProtKB-UniRule"/>
</dbReference>
<evidence type="ECO:0000313" key="18">
    <source>
        <dbReference type="EMBL" id="MDB9222251.1"/>
    </source>
</evidence>
<comment type="caution">
    <text evidence="18">The sequence shown here is derived from an EMBL/GenBank/DDBJ whole genome shotgun (WGS) entry which is preliminary data.</text>
</comment>
<evidence type="ECO:0000256" key="10">
    <source>
        <dbReference type="ARBA" id="ARBA00022827"/>
    </source>
</evidence>
<dbReference type="FunFam" id="2.40.30.30:FF:000003">
    <property type="entry name" value="Riboflavin biosynthesis protein"/>
    <property type="match status" value="1"/>
</dbReference>
<keyword evidence="6 15" id="KW-0808">Transferase</keyword>
<dbReference type="NCBIfam" id="TIGR00083">
    <property type="entry name" value="ribF"/>
    <property type="match status" value="1"/>
</dbReference>
<keyword evidence="11 15" id="KW-0067">ATP-binding</keyword>
<dbReference type="GO" id="GO:0006747">
    <property type="term" value="P:FAD biosynthetic process"/>
    <property type="evidence" value="ECO:0007669"/>
    <property type="project" value="UniProtKB-UniRule"/>
</dbReference>
<dbReference type="EMBL" id="JAKNDN010000037">
    <property type="protein sequence ID" value="MCG4961514.1"/>
    <property type="molecule type" value="Genomic_DNA"/>
</dbReference>
<dbReference type="InterPro" id="IPR002606">
    <property type="entry name" value="Riboflavin_kinase_bac"/>
</dbReference>
<dbReference type="InterPro" id="IPR023468">
    <property type="entry name" value="Riboflavin_kinase"/>
</dbReference>
<evidence type="ECO:0000256" key="15">
    <source>
        <dbReference type="PIRNR" id="PIRNR004491"/>
    </source>
</evidence>
<evidence type="ECO:0000256" key="4">
    <source>
        <dbReference type="ARBA" id="ARBA00022630"/>
    </source>
</evidence>
<keyword evidence="7 15" id="KW-0548">Nucleotidyltransferase</keyword>
<dbReference type="FunFam" id="3.40.50.620:FF:000021">
    <property type="entry name" value="Riboflavin biosynthesis protein"/>
    <property type="match status" value="1"/>
</dbReference>
<dbReference type="PANTHER" id="PTHR22749:SF6">
    <property type="entry name" value="RIBOFLAVIN KINASE"/>
    <property type="match status" value="1"/>
</dbReference>
<keyword evidence="4 15" id="KW-0285">Flavoprotein</keyword>
<evidence type="ECO:0000313" key="17">
    <source>
        <dbReference type="EMBL" id="MCG4961514.1"/>
    </source>
</evidence>
<comment type="pathway">
    <text evidence="2 15">Cofactor biosynthesis; FAD biosynthesis; FAD from FMN: step 1/1.</text>
</comment>